<evidence type="ECO:0000313" key="19">
    <source>
        <dbReference type="Proteomes" id="UP000295517"/>
    </source>
</evidence>
<evidence type="ECO:0000256" key="2">
    <source>
        <dbReference type="ARBA" id="ARBA00007866"/>
    </source>
</evidence>
<gene>
    <name evidence="18" type="primary">coxB</name>
    <name evidence="18" type="ORF">E3983_11200</name>
</gene>
<evidence type="ECO:0000259" key="17">
    <source>
        <dbReference type="PROSITE" id="PS50857"/>
    </source>
</evidence>
<proteinExistence type="inferred from homology"/>
<evidence type="ECO:0000256" key="13">
    <source>
        <dbReference type="ARBA" id="ARBA00024688"/>
    </source>
</evidence>
<sequence length="287" mass="33147">MDQHRMYRMSGNRHSTDNRFLRHADSVSQLMKKKGLIKRLPIVLSIFILFFLGGCKGPQSMLDPAGPAALLVSKLWWGMFIFFSLVFIVVCILWFYAMRSRDKEANKNEVERLSRYFIIGGGILLPTISISLVLLFGVPIAHSMLPLPGNQKILRINVTGHQWFWEIHYPDAGITLINELHLPLNQPIDIYATSHDVIHSFWVPRLNGKIDMIPGHTNILRIQATKPGHFRGQCAEFCGLWHARMLLDVEVHSYDEFNAWLKRQQASIVLSDRQNLDQQLLRRMHNE</sequence>
<keyword evidence="8" id="KW-1278">Translocase</keyword>
<dbReference type="PROSITE" id="PS50857">
    <property type="entry name" value="COX2_CUA"/>
    <property type="match status" value="1"/>
</dbReference>
<organism evidence="18 19">
    <name type="scientific">Legionella israelensis</name>
    <dbReference type="NCBI Taxonomy" id="454"/>
    <lineage>
        <taxon>Bacteria</taxon>
        <taxon>Pseudomonadati</taxon>
        <taxon>Pseudomonadota</taxon>
        <taxon>Gammaproteobacteria</taxon>
        <taxon>Legionellales</taxon>
        <taxon>Legionellaceae</taxon>
        <taxon>Legionella</taxon>
    </lineage>
</organism>
<comment type="similarity">
    <text evidence="2">Belongs to the cytochrome c oxidase subunit 2 family.</text>
</comment>
<feature type="transmembrane region" description="Helical" evidence="16">
    <location>
        <begin position="36"/>
        <end position="55"/>
    </location>
</feature>
<comment type="catalytic activity">
    <reaction evidence="15">
        <text>4 Fe(II)-[cytochrome c] + O2 + 8 H(+)(in) = 4 Fe(III)-[cytochrome c] + 2 H2O + 4 H(+)(out)</text>
        <dbReference type="Rhea" id="RHEA:11436"/>
        <dbReference type="Rhea" id="RHEA-COMP:10350"/>
        <dbReference type="Rhea" id="RHEA-COMP:14399"/>
        <dbReference type="ChEBI" id="CHEBI:15377"/>
        <dbReference type="ChEBI" id="CHEBI:15378"/>
        <dbReference type="ChEBI" id="CHEBI:15379"/>
        <dbReference type="ChEBI" id="CHEBI:29033"/>
        <dbReference type="ChEBI" id="CHEBI:29034"/>
        <dbReference type="EC" id="7.1.1.9"/>
    </reaction>
</comment>
<keyword evidence="7" id="KW-0479">Metal-binding</keyword>
<evidence type="ECO:0000256" key="15">
    <source>
        <dbReference type="ARBA" id="ARBA00047816"/>
    </source>
</evidence>
<dbReference type="InterPro" id="IPR014222">
    <property type="entry name" value="Cyt_c_oxidase_su2"/>
</dbReference>
<feature type="transmembrane region" description="Helical" evidence="16">
    <location>
        <begin position="116"/>
        <end position="138"/>
    </location>
</feature>
<keyword evidence="10 16" id="KW-1133">Transmembrane helix</keyword>
<protein>
    <recommendedName>
        <fullName evidence="3">cytochrome-c oxidase</fullName>
        <ecNumber evidence="3">7.1.1.9</ecNumber>
    </recommendedName>
    <alternativeName>
        <fullName evidence="14">Cytochrome aa3 subunit 2</fullName>
    </alternativeName>
</protein>
<dbReference type="InterPro" id="IPR002429">
    <property type="entry name" value="CcO_II-like_C"/>
</dbReference>
<reference evidence="18 19" key="1">
    <citation type="submission" date="2019-03" db="EMBL/GenBank/DDBJ databases">
        <title>Diverse conjugative elements silence natural transformation in Legionella species.</title>
        <authorList>
            <person name="Durieux I."/>
            <person name="Ginevra C."/>
            <person name="Attaiech L."/>
            <person name="Picq K."/>
            <person name="Juan P.A."/>
            <person name="Jarraud S."/>
            <person name="Charpentier X."/>
        </authorList>
    </citation>
    <scope>NUCLEOTIDE SEQUENCE [LARGE SCALE GENOMIC DNA]</scope>
    <source>
        <strain evidence="18 19">HL-0427-4011</strain>
    </source>
</reference>
<evidence type="ECO:0000256" key="12">
    <source>
        <dbReference type="ARBA" id="ARBA00023136"/>
    </source>
</evidence>
<keyword evidence="11" id="KW-0186">Copper</keyword>
<dbReference type="AlphaFoldDB" id="A0AAX1EI94"/>
<dbReference type="NCBIfam" id="TIGR02866">
    <property type="entry name" value="CoxB"/>
    <property type="match status" value="1"/>
</dbReference>
<dbReference type="InterPro" id="IPR045187">
    <property type="entry name" value="CcO_II"/>
</dbReference>
<feature type="transmembrane region" description="Helical" evidence="16">
    <location>
        <begin position="75"/>
        <end position="96"/>
    </location>
</feature>
<keyword evidence="12 16" id="KW-0472">Membrane</keyword>
<dbReference type="InterPro" id="IPR008972">
    <property type="entry name" value="Cupredoxin"/>
</dbReference>
<keyword evidence="18" id="KW-0560">Oxidoreductase</keyword>
<dbReference type="PROSITE" id="PS00078">
    <property type="entry name" value="COX2"/>
    <property type="match status" value="1"/>
</dbReference>
<dbReference type="SUPFAM" id="SSF49503">
    <property type="entry name" value="Cupredoxins"/>
    <property type="match status" value="1"/>
</dbReference>
<dbReference type="Gene3D" id="2.60.40.420">
    <property type="entry name" value="Cupredoxins - blue copper proteins"/>
    <property type="match status" value="1"/>
</dbReference>
<keyword evidence="6 16" id="KW-0812">Transmembrane</keyword>
<dbReference type="GO" id="GO:0016020">
    <property type="term" value="C:membrane"/>
    <property type="evidence" value="ECO:0007669"/>
    <property type="project" value="UniProtKB-SubCell"/>
</dbReference>
<evidence type="ECO:0000256" key="5">
    <source>
        <dbReference type="ARBA" id="ARBA00022660"/>
    </source>
</evidence>
<evidence type="ECO:0000256" key="14">
    <source>
        <dbReference type="ARBA" id="ARBA00031399"/>
    </source>
</evidence>
<accession>A0AAX1EI94</accession>
<keyword evidence="4" id="KW-0813">Transport</keyword>
<evidence type="ECO:0000256" key="7">
    <source>
        <dbReference type="ARBA" id="ARBA00022723"/>
    </source>
</evidence>
<dbReference type="PANTHER" id="PTHR22888">
    <property type="entry name" value="CYTOCHROME C OXIDASE, SUBUNIT II"/>
    <property type="match status" value="1"/>
</dbReference>
<evidence type="ECO:0000256" key="8">
    <source>
        <dbReference type="ARBA" id="ARBA00022967"/>
    </source>
</evidence>
<dbReference type="EC" id="7.1.1.9" evidence="3"/>
<evidence type="ECO:0000256" key="10">
    <source>
        <dbReference type="ARBA" id="ARBA00022989"/>
    </source>
</evidence>
<dbReference type="Pfam" id="PF00116">
    <property type="entry name" value="COX2"/>
    <property type="match status" value="1"/>
</dbReference>
<dbReference type="InterPro" id="IPR036257">
    <property type="entry name" value="Cyt_c_oxidase_su2_TM_sf"/>
</dbReference>
<dbReference type="GO" id="GO:0016491">
    <property type="term" value="F:oxidoreductase activity"/>
    <property type="evidence" value="ECO:0007669"/>
    <property type="project" value="UniProtKB-KW"/>
</dbReference>
<evidence type="ECO:0000256" key="6">
    <source>
        <dbReference type="ARBA" id="ARBA00022692"/>
    </source>
</evidence>
<dbReference type="GO" id="GO:0005507">
    <property type="term" value="F:copper ion binding"/>
    <property type="evidence" value="ECO:0007669"/>
    <property type="project" value="InterPro"/>
</dbReference>
<feature type="domain" description="Cytochrome oxidase subunit II copper A binding" evidence="17">
    <location>
        <begin position="151"/>
        <end position="263"/>
    </location>
</feature>
<evidence type="ECO:0000256" key="9">
    <source>
        <dbReference type="ARBA" id="ARBA00022982"/>
    </source>
</evidence>
<keyword evidence="5" id="KW-0679">Respiratory chain</keyword>
<dbReference type="GO" id="GO:0042773">
    <property type="term" value="P:ATP synthesis coupled electron transport"/>
    <property type="evidence" value="ECO:0007669"/>
    <property type="project" value="TreeGrafter"/>
</dbReference>
<name>A0AAX1EI94_9GAMM</name>
<evidence type="ECO:0000256" key="16">
    <source>
        <dbReference type="SAM" id="Phobius"/>
    </source>
</evidence>
<evidence type="ECO:0000256" key="4">
    <source>
        <dbReference type="ARBA" id="ARBA00022448"/>
    </source>
</evidence>
<dbReference type="Gene3D" id="1.10.287.90">
    <property type="match status" value="1"/>
</dbReference>
<evidence type="ECO:0000256" key="1">
    <source>
        <dbReference type="ARBA" id="ARBA00004141"/>
    </source>
</evidence>
<evidence type="ECO:0000256" key="3">
    <source>
        <dbReference type="ARBA" id="ARBA00012949"/>
    </source>
</evidence>
<dbReference type="EMBL" id="CP038254">
    <property type="protein sequence ID" value="QBR84868.1"/>
    <property type="molecule type" value="Genomic_DNA"/>
</dbReference>
<dbReference type="GO" id="GO:0004129">
    <property type="term" value="F:cytochrome-c oxidase activity"/>
    <property type="evidence" value="ECO:0007669"/>
    <property type="project" value="UniProtKB-EC"/>
</dbReference>
<dbReference type="InterPro" id="IPR001505">
    <property type="entry name" value="Copper_CuA"/>
</dbReference>
<dbReference type="Proteomes" id="UP000295517">
    <property type="component" value="Chromosome"/>
</dbReference>
<dbReference type="CDD" id="cd04213">
    <property type="entry name" value="CuRO_CcO_Caa3_II"/>
    <property type="match status" value="1"/>
</dbReference>
<dbReference type="InterPro" id="IPR034236">
    <property type="entry name" value="CuRO_CcO_Caa3_II"/>
</dbReference>
<evidence type="ECO:0000313" key="18">
    <source>
        <dbReference type="EMBL" id="QBR84868.1"/>
    </source>
</evidence>
<comment type="function">
    <text evidence="13">Subunits I and II form the functional core of the enzyme complex. Electrons originating in cytochrome c are transferred via heme a and Cu(A) to the binuclear center formed by heme a3 and Cu(B).</text>
</comment>
<evidence type="ECO:0000256" key="11">
    <source>
        <dbReference type="ARBA" id="ARBA00023008"/>
    </source>
</evidence>
<dbReference type="PANTHER" id="PTHR22888:SF9">
    <property type="entry name" value="CYTOCHROME C OXIDASE SUBUNIT 2"/>
    <property type="match status" value="1"/>
</dbReference>
<keyword evidence="9" id="KW-0249">Electron transport</keyword>
<comment type="subcellular location">
    <subcellularLocation>
        <location evidence="1">Membrane</location>
        <topology evidence="1">Multi-pass membrane protein</topology>
    </subcellularLocation>
</comment>